<dbReference type="AlphaFoldDB" id="A0AAV8Y0E8"/>
<reference evidence="2" key="1">
    <citation type="journal article" date="2023" name="Insect Mol. Biol.">
        <title>Genome sequencing provides insights into the evolution of gene families encoding plant cell wall-degrading enzymes in longhorned beetles.</title>
        <authorList>
            <person name="Shin N.R."/>
            <person name="Okamura Y."/>
            <person name="Kirsch R."/>
            <person name="Pauchet Y."/>
        </authorList>
    </citation>
    <scope>NUCLEOTIDE SEQUENCE</scope>
    <source>
        <strain evidence="2">AMC_N1</strain>
    </source>
</reference>
<evidence type="ECO:0000313" key="2">
    <source>
        <dbReference type="EMBL" id="KAJ8944911.1"/>
    </source>
</evidence>
<sequence>MGLATRVPGPPGVPDNKTNNVEFVGKPRGWAWRWRTRVPGPPGQIRGKTSEMGLLTEVPGPINSRFIGFNF</sequence>
<proteinExistence type="predicted"/>
<accession>A0AAV8Y0E8</accession>
<feature type="region of interest" description="Disordered" evidence="1">
    <location>
        <begin position="1"/>
        <end position="22"/>
    </location>
</feature>
<dbReference type="EMBL" id="JAPWTK010000234">
    <property type="protein sequence ID" value="KAJ8944911.1"/>
    <property type="molecule type" value="Genomic_DNA"/>
</dbReference>
<name>A0AAV8Y0E8_9CUCU</name>
<evidence type="ECO:0000256" key="1">
    <source>
        <dbReference type="SAM" id="MobiDB-lite"/>
    </source>
</evidence>
<gene>
    <name evidence="2" type="ORF">NQ318_012720</name>
</gene>
<comment type="caution">
    <text evidence="2">The sequence shown here is derived from an EMBL/GenBank/DDBJ whole genome shotgun (WGS) entry which is preliminary data.</text>
</comment>
<evidence type="ECO:0000313" key="3">
    <source>
        <dbReference type="Proteomes" id="UP001162162"/>
    </source>
</evidence>
<organism evidence="2 3">
    <name type="scientific">Aromia moschata</name>
    <dbReference type="NCBI Taxonomy" id="1265417"/>
    <lineage>
        <taxon>Eukaryota</taxon>
        <taxon>Metazoa</taxon>
        <taxon>Ecdysozoa</taxon>
        <taxon>Arthropoda</taxon>
        <taxon>Hexapoda</taxon>
        <taxon>Insecta</taxon>
        <taxon>Pterygota</taxon>
        <taxon>Neoptera</taxon>
        <taxon>Endopterygota</taxon>
        <taxon>Coleoptera</taxon>
        <taxon>Polyphaga</taxon>
        <taxon>Cucujiformia</taxon>
        <taxon>Chrysomeloidea</taxon>
        <taxon>Cerambycidae</taxon>
        <taxon>Cerambycinae</taxon>
        <taxon>Callichromatini</taxon>
        <taxon>Aromia</taxon>
    </lineage>
</organism>
<protein>
    <submittedName>
        <fullName evidence="2">Uncharacterized protein</fullName>
    </submittedName>
</protein>
<dbReference type="Proteomes" id="UP001162162">
    <property type="component" value="Unassembled WGS sequence"/>
</dbReference>
<keyword evidence="3" id="KW-1185">Reference proteome</keyword>